<comment type="caution">
    <text evidence="1">The sequence shown here is derived from an EMBL/GenBank/DDBJ whole genome shotgun (WGS) entry which is preliminary data.</text>
</comment>
<keyword evidence="2" id="KW-1185">Reference proteome</keyword>
<protein>
    <submittedName>
        <fullName evidence="1">Uncharacterized protein</fullName>
    </submittedName>
</protein>
<gene>
    <name evidence="1" type="ORF">BN9_085830</name>
</gene>
<evidence type="ECO:0000313" key="1">
    <source>
        <dbReference type="EMBL" id="CCI47576.1"/>
    </source>
</evidence>
<name>A0A024GM23_9STRA</name>
<dbReference type="EMBL" id="CAIX01000176">
    <property type="protein sequence ID" value="CCI47576.1"/>
    <property type="molecule type" value="Genomic_DNA"/>
</dbReference>
<reference evidence="1 2" key="1">
    <citation type="submission" date="2012-05" db="EMBL/GenBank/DDBJ databases">
        <title>Recombination and specialization in a pathogen metapopulation.</title>
        <authorList>
            <person name="Gardiner A."/>
            <person name="Kemen E."/>
            <person name="Schultz-Larsen T."/>
            <person name="MacLean D."/>
            <person name="Van Oosterhout C."/>
            <person name="Jones J.D.G."/>
        </authorList>
    </citation>
    <scope>NUCLEOTIDE SEQUENCE [LARGE SCALE GENOMIC DNA]</scope>
    <source>
        <strain evidence="1 2">Ac Nc2</strain>
    </source>
</reference>
<dbReference type="InParanoid" id="A0A024GM23"/>
<dbReference type="Proteomes" id="UP000053237">
    <property type="component" value="Unassembled WGS sequence"/>
</dbReference>
<evidence type="ECO:0000313" key="2">
    <source>
        <dbReference type="Proteomes" id="UP000053237"/>
    </source>
</evidence>
<accession>A0A024GM23</accession>
<dbReference type="AlphaFoldDB" id="A0A024GM23"/>
<sequence length="113" mass="13479">MESENTKPSIRSRNPLACVALRKKLHDLEICFCFVAYALVSEEVLQELTKQVNDWDNRLIEEKNASEKYQSIQDEALKELNKKLFSYRVRILWRTKVNYLCTRQTKKLRIDIK</sequence>
<proteinExistence type="predicted"/>
<organism evidence="1 2">
    <name type="scientific">Albugo candida</name>
    <dbReference type="NCBI Taxonomy" id="65357"/>
    <lineage>
        <taxon>Eukaryota</taxon>
        <taxon>Sar</taxon>
        <taxon>Stramenopiles</taxon>
        <taxon>Oomycota</taxon>
        <taxon>Peronosporomycetes</taxon>
        <taxon>Albuginales</taxon>
        <taxon>Albuginaceae</taxon>
        <taxon>Albugo</taxon>
    </lineage>
</organism>